<dbReference type="Gene3D" id="3.40.50.1220">
    <property type="entry name" value="TPP-binding domain"/>
    <property type="match status" value="1"/>
</dbReference>
<keyword evidence="6" id="KW-0786">Thiamine pyrophosphate</keyword>
<evidence type="ECO:0000256" key="1">
    <source>
        <dbReference type="ARBA" id="ARBA00001964"/>
    </source>
</evidence>
<name>A0A9P4MYM8_9PLEO</name>
<evidence type="ECO:0000313" key="9">
    <source>
        <dbReference type="Proteomes" id="UP000800093"/>
    </source>
</evidence>
<dbReference type="InterPro" id="IPR012110">
    <property type="entry name" value="PDC/IPDC-like"/>
</dbReference>
<dbReference type="InterPro" id="IPR029061">
    <property type="entry name" value="THDP-binding"/>
</dbReference>
<reference evidence="9" key="1">
    <citation type="journal article" date="2020" name="Stud. Mycol.">
        <title>101 Dothideomycetes genomes: A test case for predicting lifestyles and emergence of pathogens.</title>
        <authorList>
            <person name="Haridas S."/>
            <person name="Albert R."/>
            <person name="Binder M."/>
            <person name="Bloem J."/>
            <person name="LaButti K."/>
            <person name="Salamov A."/>
            <person name="Andreopoulos B."/>
            <person name="Baker S."/>
            <person name="Barry K."/>
            <person name="Bills G."/>
            <person name="Bluhm B."/>
            <person name="Cannon C."/>
            <person name="Castanera R."/>
            <person name="Culley D."/>
            <person name="Daum C."/>
            <person name="Ezra D."/>
            <person name="Gonzalez J."/>
            <person name="Henrissat B."/>
            <person name="Kuo A."/>
            <person name="Liang C."/>
            <person name="Lipzen A."/>
            <person name="Lutzoni F."/>
            <person name="Magnuson J."/>
            <person name="Mondo S."/>
            <person name="Nolan M."/>
            <person name="Ohm R."/>
            <person name="Pangilinan J."/>
            <person name="Park H.-J."/>
            <person name="Ramirez L."/>
            <person name="Alfaro M."/>
            <person name="Sun H."/>
            <person name="Tritt A."/>
            <person name="Yoshinaga Y."/>
            <person name="Zwiers L.-H."/>
            <person name="Turgeon B."/>
            <person name="Goodwin S."/>
            <person name="Spatafora J."/>
            <person name="Crous P."/>
            <person name="Grigoriev I."/>
        </authorList>
    </citation>
    <scope>NUCLEOTIDE SEQUENCE [LARGE SCALE GENOMIC DNA]</scope>
    <source>
        <strain evidence="9">CBS 304.66</strain>
    </source>
</reference>
<dbReference type="GO" id="GO:0004737">
    <property type="term" value="F:pyruvate decarboxylase activity"/>
    <property type="evidence" value="ECO:0007669"/>
    <property type="project" value="TreeGrafter"/>
</dbReference>
<protein>
    <submittedName>
        <fullName evidence="8">Uncharacterized protein</fullName>
    </submittedName>
</protein>
<dbReference type="AlphaFoldDB" id="A0A9P4MYM8"/>
<evidence type="ECO:0000256" key="3">
    <source>
        <dbReference type="ARBA" id="ARBA00022723"/>
    </source>
</evidence>
<dbReference type="EMBL" id="ML986743">
    <property type="protein sequence ID" value="KAF2258673.1"/>
    <property type="molecule type" value="Genomic_DNA"/>
</dbReference>
<comment type="similarity">
    <text evidence="2">Belongs to the TPP enzyme family.</text>
</comment>
<keyword evidence="4" id="KW-0210">Decarboxylase</keyword>
<organism evidence="8 9">
    <name type="scientific">Lojkania enalia</name>
    <dbReference type="NCBI Taxonomy" id="147567"/>
    <lineage>
        <taxon>Eukaryota</taxon>
        <taxon>Fungi</taxon>
        <taxon>Dikarya</taxon>
        <taxon>Ascomycota</taxon>
        <taxon>Pezizomycotina</taxon>
        <taxon>Dothideomycetes</taxon>
        <taxon>Pleosporomycetidae</taxon>
        <taxon>Pleosporales</taxon>
        <taxon>Pleosporales incertae sedis</taxon>
        <taxon>Lojkania</taxon>
    </lineage>
</organism>
<comment type="caution">
    <text evidence="8">The sequence shown here is derived from an EMBL/GenBank/DDBJ whole genome shotgun (WGS) entry which is preliminary data.</text>
</comment>
<dbReference type="GO" id="GO:0005829">
    <property type="term" value="C:cytosol"/>
    <property type="evidence" value="ECO:0007669"/>
    <property type="project" value="TreeGrafter"/>
</dbReference>
<comment type="cofactor">
    <cofactor evidence="1">
        <name>thiamine diphosphate</name>
        <dbReference type="ChEBI" id="CHEBI:58937"/>
    </cofactor>
</comment>
<accession>A0A9P4MYM8</accession>
<gene>
    <name evidence="8" type="ORF">CC78DRAFT_621638</name>
</gene>
<dbReference type="SUPFAM" id="SSF52467">
    <property type="entry name" value="DHS-like NAD/FAD-binding domain"/>
    <property type="match status" value="1"/>
</dbReference>
<dbReference type="SUPFAM" id="SSF52518">
    <property type="entry name" value="Thiamin diphosphate-binding fold (THDP-binding)"/>
    <property type="match status" value="1"/>
</dbReference>
<keyword evidence="5" id="KW-0460">Magnesium</keyword>
<dbReference type="OrthoDB" id="3970464at2759"/>
<dbReference type="PANTHER" id="PTHR43452">
    <property type="entry name" value="PYRUVATE DECARBOXYLASE"/>
    <property type="match status" value="1"/>
</dbReference>
<evidence type="ECO:0000256" key="5">
    <source>
        <dbReference type="ARBA" id="ARBA00022842"/>
    </source>
</evidence>
<dbReference type="Gene3D" id="3.40.50.970">
    <property type="match status" value="2"/>
</dbReference>
<sequence length="226" mass="24850">MDWKLYELNAGYAADEYGRIKGIFALFTTYGVGELSFINTVASCYSPQLGGRDLYVHVDIYGRFAVVQASVFDLEPAPGLTDRTLEQCVKESRPIYVELSSNIVEAKVHSNSLSRSLDISIPSNPQNLENEVADRSLNRIYISRRPYMLVDELADLDGIVQEINKFARTTSFLTFGLTFGGGTINGAPPTYHGVHASKLGSLDFTSYTDSADVVLDLSPLLSDTNT</sequence>
<evidence type="ECO:0000256" key="4">
    <source>
        <dbReference type="ARBA" id="ARBA00022793"/>
    </source>
</evidence>
<dbReference type="GO" id="GO:0000949">
    <property type="term" value="P:aromatic amino acid family catabolic process to alcohol via Ehrlich pathway"/>
    <property type="evidence" value="ECO:0007669"/>
    <property type="project" value="TreeGrafter"/>
</dbReference>
<proteinExistence type="inferred from homology"/>
<evidence type="ECO:0000313" key="8">
    <source>
        <dbReference type="EMBL" id="KAF2258673.1"/>
    </source>
</evidence>
<keyword evidence="9" id="KW-1185">Reference proteome</keyword>
<keyword evidence="7" id="KW-0456">Lyase</keyword>
<dbReference type="InterPro" id="IPR029035">
    <property type="entry name" value="DHS-like_NAD/FAD-binding_dom"/>
</dbReference>
<dbReference type="PANTHER" id="PTHR43452:SF30">
    <property type="entry name" value="PYRUVATE DECARBOXYLASE ISOZYME 1-RELATED"/>
    <property type="match status" value="1"/>
</dbReference>
<keyword evidence="3" id="KW-0479">Metal-binding</keyword>
<evidence type="ECO:0000256" key="2">
    <source>
        <dbReference type="ARBA" id="ARBA00007812"/>
    </source>
</evidence>
<dbReference type="Proteomes" id="UP000800093">
    <property type="component" value="Unassembled WGS sequence"/>
</dbReference>
<evidence type="ECO:0000256" key="6">
    <source>
        <dbReference type="ARBA" id="ARBA00023052"/>
    </source>
</evidence>
<evidence type="ECO:0000256" key="7">
    <source>
        <dbReference type="ARBA" id="ARBA00023239"/>
    </source>
</evidence>
<dbReference type="GO" id="GO:0046872">
    <property type="term" value="F:metal ion binding"/>
    <property type="evidence" value="ECO:0007669"/>
    <property type="project" value="UniProtKB-KW"/>
</dbReference>
<dbReference type="GO" id="GO:0005634">
    <property type="term" value="C:nucleus"/>
    <property type="evidence" value="ECO:0007669"/>
    <property type="project" value="TreeGrafter"/>
</dbReference>